<feature type="transmembrane region" description="Helical" evidence="1">
    <location>
        <begin position="45"/>
        <end position="63"/>
    </location>
</feature>
<dbReference type="EMBL" id="CP049229">
    <property type="protein sequence ID" value="QIH24465.1"/>
    <property type="molecule type" value="Genomic_DNA"/>
</dbReference>
<organism evidence="2 3">
    <name type="scientific">Lactobacillus iners</name>
    <dbReference type="NCBI Taxonomy" id="147802"/>
    <lineage>
        <taxon>Bacteria</taxon>
        <taxon>Bacillati</taxon>
        <taxon>Bacillota</taxon>
        <taxon>Bacilli</taxon>
        <taxon>Lactobacillales</taxon>
        <taxon>Lactobacillaceae</taxon>
        <taxon>Lactobacillus</taxon>
    </lineage>
</organism>
<proteinExistence type="predicted"/>
<name>A0A6G7BAV7_9LACO</name>
<dbReference type="Proteomes" id="UP000501676">
    <property type="component" value="Plasmid pC0210C1"/>
</dbReference>
<evidence type="ECO:0000256" key="1">
    <source>
        <dbReference type="SAM" id="Phobius"/>
    </source>
</evidence>
<evidence type="ECO:0000313" key="2">
    <source>
        <dbReference type="EMBL" id="QIH24465.1"/>
    </source>
</evidence>
<keyword evidence="1" id="KW-0472">Membrane</keyword>
<dbReference type="AlphaFoldDB" id="A0A6G7BAV7"/>
<keyword evidence="1" id="KW-0812">Transmembrane</keyword>
<keyword evidence="2" id="KW-0614">Plasmid</keyword>
<reference evidence="2 3" key="1">
    <citation type="submission" date="2020-02" db="EMBL/GenBank/DDBJ databases">
        <title>Complete genome sequences of six Lactobacillus iners strains isolated from the human vagina.</title>
        <authorList>
            <person name="France M.T."/>
            <person name="Rutt L."/>
            <person name="Narina S."/>
            <person name="Arbaugh S."/>
            <person name="Humphrys M.S."/>
            <person name="Ma B."/>
            <person name="Hayward M.R."/>
            <person name="Relman D."/>
            <person name="Kwon D.S."/>
            <person name="Ravel J."/>
        </authorList>
    </citation>
    <scope>NUCLEOTIDE SEQUENCE [LARGE SCALE GENOMIC DNA]</scope>
    <source>
        <strain evidence="2 3">C0210C1</strain>
        <plasmid evidence="3">pc0210c1</plasmid>
    </source>
</reference>
<sequence length="111" mass="12694">MKMSNESNTKLNQKQTVLKPIYIWGVTLLILAIFEIDSILQKNSIVIDLLIAFIFLFLGLIVYRSTQKPGSFTRKVSELGFWKATGQEIVSVFSAKKARDTTNSRIKRNLR</sequence>
<accession>A0A6G7BAV7</accession>
<gene>
    <name evidence="2" type="ORF">G6Z83_07015</name>
</gene>
<evidence type="ECO:0000313" key="3">
    <source>
        <dbReference type="Proteomes" id="UP000501676"/>
    </source>
</evidence>
<geneLocation type="plasmid" evidence="3">
    <name>pc0210c1</name>
</geneLocation>
<feature type="transmembrane region" description="Helical" evidence="1">
    <location>
        <begin position="21"/>
        <end position="39"/>
    </location>
</feature>
<protein>
    <submittedName>
        <fullName evidence="2">Uncharacterized protein</fullName>
    </submittedName>
</protein>
<keyword evidence="1" id="KW-1133">Transmembrane helix</keyword>
<dbReference type="RefSeq" id="WP_164824150.1">
    <property type="nucleotide sequence ID" value="NZ_CP049227.1"/>
</dbReference>